<evidence type="ECO:0000313" key="3">
    <source>
        <dbReference type="Proteomes" id="UP000075606"/>
    </source>
</evidence>
<protein>
    <recommendedName>
        <fullName evidence="4">DUF1579 domain-containing protein</fullName>
    </recommendedName>
</protein>
<dbReference type="RefSeq" id="WP_068216011.1">
    <property type="nucleotide sequence ID" value="NZ_CP139724.1"/>
</dbReference>
<organism evidence="2 3">
    <name type="scientific">Roseivirga spongicola</name>
    <dbReference type="NCBI Taxonomy" id="333140"/>
    <lineage>
        <taxon>Bacteria</taxon>
        <taxon>Pseudomonadati</taxon>
        <taxon>Bacteroidota</taxon>
        <taxon>Cytophagia</taxon>
        <taxon>Cytophagales</taxon>
        <taxon>Roseivirgaceae</taxon>
        <taxon>Roseivirga</taxon>
    </lineage>
</organism>
<keyword evidence="3" id="KW-1185">Reference proteome</keyword>
<feature type="chain" id="PRO_5007574599" description="DUF1579 domain-containing protein" evidence="1">
    <location>
        <begin position="32"/>
        <end position="183"/>
    </location>
</feature>
<gene>
    <name evidence="2" type="ORF">AWW68_01915</name>
</gene>
<reference evidence="2 3" key="1">
    <citation type="submission" date="2016-01" db="EMBL/GenBank/DDBJ databases">
        <title>Genome sequencing of Roseivirga spongicola UST030701-084.</title>
        <authorList>
            <person name="Selvaratnam C."/>
            <person name="Thevarajoo S."/>
            <person name="Goh K.M."/>
            <person name="Ee R."/>
            <person name="Chan K.-G."/>
            <person name="Chong C.S."/>
        </authorList>
    </citation>
    <scope>NUCLEOTIDE SEQUENCE [LARGE SCALE GENOMIC DNA]</scope>
    <source>
        <strain evidence="2 3">UST030701-084</strain>
    </source>
</reference>
<accession>A0A150XFU4</accession>
<dbReference type="OrthoDB" id="1437459at2"/>
<dbReference type="Proteomes" id="UP000075606">
    <property type="component" value="Unassembled WGS sequence"/>
</dbReference>
<keyword evidence="1" id="KW-0732">Signal</keyword>
<evidence type="ECO:0000313" key="2">
    <source>
        <dbReference type="EMBL" id="KYG77552.1"/>
    </source>
</evidence>
<proteinExistence type="predicted"/>
<name>A0A150XFU4_9BACT</name>
<dbReference type="STRING" id="333140.AWW68_01915"/>
<comment type="caution">
    <text evidence="2">The sequence shown here is derived from an EMBL/GenBank/DDBJ whole genome shotgun (WGS) entry which is preliminary data.</text>
</comment>
<dbReference type="AlphaFoldDB" id="A0A150XFU4"/>
<dbReference type="EMBL" id="LRPC01000001">
    <property type="protein sequence ID" value="KYG77552.1"/>
    <property type="molecule type" value="Genomic_DNA"/>
</dbReference>
<feature type="signal peptide" evidence="1">
    <location>
        <begin position="1"/>
        <end position="31"/>
    </location>
</feature>
<sequence length="183" mass="20856">MKANQLLSMAQHLYLGIILAAALLISQQAQAQYANISKDEMNKLSTWVGEWKGEGWQMDDQFQNKMSFTVEEKVESRLNGMSLIVEGKGMSGETLGHHALGMIYYNADKKQYDFHSLVARGQSTLAKGEFNDKGEFVWGFKVQKGEIQYTIKIENDTWIESGAYSMDGNSWYPFMEMKLTRVK</sequence>
<evidence type="ECO:0008006" key="4">
    <source>
        <dbReference type="Google" id="ProtNLM"/>
    </source>
</evidence>
<evidence type="ECO:0000256" key="1">
    <source>
        <dbReference type="SAM" id="SignalP"/>
    </source>
</evidence>